<dbReference type="GO" id="GO:0046294">
    <property type="term" value="P:formaldehyde catabolic process"/>
    <property type="evidence" value="ECO:0007669"/>
    <property type="project" value="UniProtKB-UniPathway"/>
</dbReference>
<comment type="function">
    <text evidence="1">Catalyzes the hydrolysis of methenyl-H(4)MPT(+) to 5-formyl-H(4)MPT.</text>
</comment>
<evidence type="ECO:0000256" key="11">
    <source>
        <dbReference type="ARBA" id="ARBA00048684"/>
    </source>
</evidence>
<evidence type="ECO:0000256" key="5">
    <source>
        <dbReference type="ARBA" id="ARBA00012765"/>
    </source>
</evidence>
<evidence type="ECO:0000256" key="1">
    <source>
        <dbReference type="ARBA" id="ARBA00004058"/>
    </source>
</evidence>
<sequence length="330" mass="36257">MDYRKFQSEDKEGNGVAKKANARLKELVEELINHAWDYSLETKTLPCGATIIDGGVETAGTYEAGRIITEICHGGLSRASLSLVNMDGIVLPQITVESFHPTLSAYDIQAGYTVKGEIVSGPINMHLKKDGLLYKKISNINKTTTGIAIIQSDDIPTNRWVLSLSEQIHLSPKDLCLIVVPMQSIVGATQIAGRMNEDVIFSLEESIGYNSLKVKHIIGSAPICPVAKGDVKKRKAYPDDFLHYGAMVFLTLEANLNEDLQALAEILCFRSTPAYGRFFHDILSEAEGNFMNIPGLKDINKVAQVTINNLHTGRVYQAGNINIALLRELL</sequence>
<evidence type="ECO:0000256" key="8">
    <source>
        <dbReference type="ARBA" id="ARBA00022563"/>
    </source>
</evidence>
<dbReference type="Proteomes" id="UP000053467">
    <property type="component" value="Unassembled WGS sequence"/>
</dbReference>
<dbReference type="GO" id="GO:0006730">
    <property type="term" value="P:one-carbon metabolic process"/>
    <property type="evidence" value="ECO:0007669"/>
    <property type="project" value="UniProtKB-KW"/>
</dbReference>
<comment type="pathway">
    <text evidence="3">One-carbon metabolism; formaldehyde degradation; formate from formaldehyde (H(4)MPT route): step 3/5.</text>
</comment>
<evidence type="ECO:0000256" key="10">
    <source>
        <dbReference type="ARBA" id="ARBA00030468"/>
    </source>
</evidence>
<evidence type="ECO:0000313" key="12">
    <source>
        <dbReference type="EMBL" id="KUK86389.1"/>
    </source>
</evidence>
<comment type="subcellular location">
    <subcellularLocation>
        <location evidence="2">Cytoplasm</location>
    </subcellularLocation>
</comment>
<dbReference type="Pfam" id="PF02289">
    <property type="entry name" value="MCH"/>
    <property type="match status" value="1"/>
</dbReference>
<accession>A0A101I0U4</accession>
<dbReference type="GO" id="GO:0005737">
    <property type="term" value="C:cytoplasm"/>
    <property type="evidence" value="ECO:0007669"/>
    <property type="project" value="UniProtKB-SubCell"/>
</dbReference>
<dbReference type="Gene3D" id="3.10.340.11">
    <property type="entry name" value="Methenyltetrahydromethanopterin Cyclohydrolase, Chain A, domain 1"/>
    <property type="match status" value="1"/>
</dbReference>
<keyword evidence="8" id="KW-0554">One-carbon metabolism</keyword>
<comment type="similarity">
    <text evidence="4">Belongs to the MCH family.</text>
</comment>
<keyword evidence="9 12" id="KW-0378">Hydrolase</keyword>
<dbReference type="EC" id="3.5.4.27" evidence="5"/>
<evidence type="ECO:0000256" key="2">
    <source>
        <dbReference type="ARBA" id="ARBA00004496"/>
    </source>
</evidence>
<dbReference type="UniPathway" id="UPA00562">
    <property type="reaction ID" value="UER00703"/>
</dbReference>
<organism evidence="12 13">
    <name type="scientific">candidate division TA06 bacterium 34_109</name>
    <dbReference type="NCBI Taxonomy" id="1635277"/>
    <lineage>
        <taxon>Bacteria</taxon>
        <taxon>Bacteria division TA06</taxon>
    </lineage>
</organism>
<evidence type="ECO:0000256" key="4">
    <source>
        <dbReference type="ARBA" id="ARBA00006902"/>
    </source>
</evidence>
<dbReference type="Gene3D" id="3.30.1030.10">
    <property type="entry name" value="Methenyltetrahydromethanopterin Cyclohydrolase, Chain A, domain 2"/>
    <property type="match status" value="1"/>
</dbReference>
<keyword evidence="7" id="KW-0963">Cytoplasm</keyword>
<dbReference type="EMBL" id="LGGX01000020">
    <property type="protein sequence ID" value="KUK86389.1"/>
    <property type="molecule type" value="Genomic_DNA"/>
</dbReference>
<evidence type="ECO:0000313" key="13">
    <source>
        <dbReference type="Proteomes" id="UP000053467"/>
    </source>
</evidence>
<dbReference type="GO" id="GO:0018759">
    <property type="term" value="F:methenyltetrahydromethanopterin cyclohydrolase activity"/>
    <property type="evidence" value="ECO:0007669"/>
    <property type="project" value="UniProtKB-EC"/>
</dbReference>
<comment type="catalytic activity">
    <reaction evidence="11">
        <text>5,10-methenyl-5,6,7,8-tetrahydromethanopterin + H2O = N(5)-formyl-5,6,7,8-tetrahydromethanopterin + H(+)</text>
        <dbReference type="Rhea" id="RHEA:19053"/>
        <dbReference type="ChEBI" id="CHEBI:15377"/>
        <dbReference type="ChEBI" id="CHEBI:15378"/>
        <dbReference type="ChEBI" id="CHEBI:58018"/>
        <dbReference type="ChEBI" id="CHEBI:58337"/>
        <dbReference type="EC" id="3.5.4.27"/>
    </reaction>
</comment>
<protein>
    <recommendedName>
        <fullName evidence="6">Methenyltetrahydromethanopterin cyclohydrolase</fullName>
        <ecNumber evidence="5">3.5.4.27</ecNumber>
    </recommendedName>
    <alternativeName>
        <fullName evidence="10">Methenyl-H4MPT cyclohydrolase</fullName>
    </alternativeName>
</protein>
<dbReference type="InterPro" id="IPR003209">
    <property type="entry name" value="METHMP_CycHdrlase"/>
</dbReference>
<reference evidence="13" key="1">
    <citation type="journal article" date="2015" name="MBio">
        <title>Genome-Resolved Metagenomic Analysis Reveals Roles for Candidate Phyla and Other Microbial Community Members in Biogeochemical Transformations in Oil Reservoirs.</title>
        <authorList>
            <person name="Hu P."/>
            <person name="Tom L."/>
            <person name="Singh A."/>
            <person name="Thomas B.C."/>
            <person name="Baker B.J."/>
            <person name="Piceno Y.M."/>
            <person name="Andersen G.L."/>
            <person name="Banfield J.F."/>
        </authorList>
    </citation>
    <scope>NUCLEOTIDE SEQUENCE [LARGE SCALE GENOMIC DNA]</scope>
</reference>
<evidence type="ECO:0000256" key="7">
    <source>
        <dbReference type="ARBA" id="ARBA00022490"/>
    </source>
</evidence>
<gene>
    <name evidence="12" type="ORF">XE03_1521</name>
</gene>
<dbReference type="SUPFAM" id="SSF56199">
    <property type="entry name" value="Methenyltetrahydromethanopterin cyclohydrolase"/>
    <property type="match status" value="1"/>
</dbReference>
<name>A0A101I0U4_UNCT6</name>
<comment type="caution">
    <text evidence="12">The sequence shown here is derived from an EMBL/GenBank/DDBJ whole genome shotgun (WGS) entry which is preliminary data.</text>
</comment>
<evidence type="ECO:0000256" key="3">
    <source>
        <dbReference type="ARBA" id="ARBA00005087"/>
    </source>
</evidence>
<proteinExistence type="inferred from homology"/>
<dbReference type="AlphaFoldDB" id="A0A101I0U4"/>
<evidence type="ECO:0000256" key="9">
    <source>
        <dbReference type="ARBA" id="ARBA00022801"/>
    </source>
</evidence>
<evidence type="ECO:0000256" key="6">
    <source>
        <dbReference type="ARBA" id="ARBA00020597"/>
    </source>
</evidence>